<feature type="compositionally biased region" description="Basic residues" evidence="9">
    <location>
        <begin position="98"/>
        <end position="110"/>
    </location>
</feature>
<feature type="compositionally biased region" description="Pro residues" evidence="9">
    <location>
        <begin position="1253"/>
        <end position="1282"/>
    </location>
</feature>
<feature type="region of interest" description="Disordered" evidence="9">
    <location>
        <begin position="1"/>
        <end position="47"/>
    </location>
</feature>
<comment type="similarity">
    <text evidence="3 8">Belongs to the NST1 family.</text>
</comment>
<comment type="subcellular location">
    <subcellularLocation>
        <location evidence="2 8">Cytoplasm</location>
    </subcellularLocation>
</comment>
<evidence type="ECO:0000313" key="10">
    <source>
        <dbReference type="EMBL" id="CAK7233263.1"/>
    </source>
</evidence>
<keyword evidence="6 8" id="KW-0346">Stress response</keyword>
<feature type="compositionally biased region" description="Gly residues" evidence="9">
    <location>
        <begin position="503"/>
        <end position="512"/>
    </location>
</feature>
<gene>
    <name evidence="10" type="primary">NST1</name>
    <name evidence="10" type="ORF">SEUCBS140593_008543</name>
</gene>
<feature type="compositionally biased region" description="Basic and acidic residues" evidence="9">
    <location>
        <begin position="591"/>
        <end position="671"/>
    </location>
</feature>
<protein>
    <recommendedName>
        <fullName evidence="4 8">Stress response protein NST1</fullName>
    </recommendedName>
</protein>
<feature type="region of interest" description="Disordered" evidence="9">
    <location>
        <begin position="1252"/>
        <end position="1305"/>
    </location>
</feature>
<feature type="region of interest" description="Disordered" evidence="9">
    <location>
        <begin position="491"/>
        <end position="566"/>
    </location>
</feature>
<feature type="compositionally biased region" description="Low complexity" evidence="9">
    <location>
        <begin position="771"/>
        <end position="784"/>
    </location>
</feature>
<feature type="region of interest" description="Disordered" evidence="9">
    <location>
        <begin position="60"/>
        <end position="246"/>
    </location>
</feature>
<feature type="compositionally biased region" description="Pro residues" evidence="9">
    <location>
        <begin position="66"/>
        <end position="75"/>
    </location>
</feature>
<keyword evidence="11" id="KW-1185">Reference proteome</keyword>
<dbReference type="PANTHER" id="PTHR31780:SF10">
    <property type="entry name" value="LD36051P"/>
    <property type="match status" value="1"/>
</dbReference>
<feature type="region of interest" description="Disordered" evidence="9">
    <location>
        <begin position="949"/>
        <end position="1016"/>
    </location>
</feature>
<evidence type="ECO:0000256" key="9">
    <source>
        <dbReference type="SAM" id="MobiDB-lite"/>
    </source>
</evidence>
<feature type="compositionally biased region" description="Low complexity" evidence="9">
    <location>
        <begin position="839"/>
        <end position="851"/>
    </location>
</feature>
<feature type="compositionally biased region" description="Acidic residues" evidence="9">
    <location>
        <begin position="393"/>
        <end position="441"/>
    </location>
</feature>
<feature type="region of interest" description="Disordered" evidence="9">
    <location>
        <begin position="808"/>
        <end position="923"/>
    </location>
</feature>
<name>A0ABP0CME5_9PEZI</name>
<evidence type="ECO:0000256" key="1">
    <source>
        <dbReference type="ARBA" id="ARBA00002545"/>
    </source>
</evidence>
<feature type="compositionally biased region" description="Low complexity" evidence="9">
    <location>
        <begin position="875"/>
        <end position="906"/>
    </location>
</feature>
<proteinExistence type="inferred from homology"/>
<dbReference type="Proteomes" id="UP001642482">
    <property type="component" value="Unassembled WGS sequence"/>
</dbReference>
<feature type="compositionally biased region" description="Basic and acidic residues" evidence="9">
    <location>
        <begin position="678"/>
        <end position="770"/>
    </location>
</feature>
<evidence type="ECO:0000256" key="8">
    <source>
        <dbReference type="RuleBase" id="RU049441"/>
    </source>
</evidence>
<evidence type="ECO:0000256" key="4">
    <source>
        <dbReference type="ARBA" id="ARBA00020733"/>
    </source>
</evidence>
<feature type="region of interest" description="Disordered" evidence="9">
    <location>
        <begin position="1065"/>
        <end position="1158"/>
    </location>
</feature>
<dbReference type="EMBL" id="CAWUHD010000120">
    <property type="protein sequence ID" value="CAK7233263.1"/>
    <property type="molecule type" value="Genomic_DNA"/>
</dbReference>
<feature type="compositionally biased region" description="Gly residues" evidence="9">
    <location>
        <begin position="1078"/>
        <end position="1095"/>
    </location>
</feature>
<feature type="compositionally biased region" description="Low complexity" evidence="9">
    <location>
        <begin position="821"/>
        <end position="831"/>
    </location>
</feature>
<feature type="compositionally biased region" description="Acidic residues" evidence="9">
    <location>
        <begin position="530"/>
        <end position="559"/>
    </location>
</feature>
<feature type="compositionally biased region" description="Polar residues" evidence="9">
    <location>
        <begin position="907"/>
        <end position="923"/>
    </location>
</feature>
<keyword evidence="7 8" id="KW-0175">Coiled coil</keyword>
<feature type="compositionally biased region" description="Polar residues" evidence="9">
    <location>
        <begin position="134"/>
        <end position="150"/>
    </location>
</feature>
<feature type="compositionally biased region" description="Low complexity" evidence="9">
    <location>
        <begin position="14"/>
        <end position="37"/>
    </location>
</feature>
<feature type="compositionally biased region" description="Low complexity" evidence="9">
    <location>
        <begin position="217"/>
        <end position="230"/>
    </location>
</feature>
<feature type="region of interest" description="Disordered" evidence="9">
    <location>
        <begin position="1175"/>
        <end position="1240"/>
    </location>
</feature>
<evidence type="ECO:0000256" key="6">
    <source>
        <dbReference type="ARBA" id="ARBA00023016"/>
    </source>
</evidence>
<organism evidence="10 11">
    <name type="scientific">Sporothrix eucalyptigena</name>
    <dbReference type="NCBI Taxonomy" id="1812306"/>
    <lineage>
        <taxon>Eukaryota</taxon>
        <taxon>Fungi</taxon>
        <taxon>Dikarya</taxon>
        <taxon>Ascomycota</taxon>
        <taxon>Pezizomycotina</taxon>
        <taxon>Sordariomycetes</taxon>
        <taxon>Sordariomycetidae</taxon>
        <taxon>Ophiostomatales</taxon>
        <taxon>Ophiostomataceae</taxon>
        <taxon>Sporothrix</taxon>
    </lineage>
</organism>
<feature type="compositionally biased region" description="Polar residues" evidence="9">
    <location>
        <begin position="324"/>
        <end position="343"/>
    </location>
</feature>
<accession>A0ABP0CME5</accession>
<feature type="compositionally biased region" description="Basic residues" evidence="9">
    <location>
        <begin position="350"/>
        <end position="360"/>
    </location>
</feature>
<feature type="compositionally biased region" description="Gly residues" evidence="9">
    <location>
        <begin position="1291"/>
        <end position="1304"/>
    </location>
</feature>
<evidence type="ECO:0000313" key="11">
    <source>
        <dbReference type="Proteomes" id="UP001642482"/>
    </source>
</evidence>
<feature type="compositionally biased region" description="Polar residues" evidence="9">
    <location>
        <begin position="1140"/>
        <end position="1151"/>
    </location>
</feature>
<feature type="region of interest" description="Disordered" evidence="9">
    <location>
        <begin position="591"/>
        <end position="784"/>
    </location>
</feature>
<dbReference type="Pfam" id="PF13945">
    <property type="entry name" value="NST1"/>
    <property type="match status" value="1"/>
</dbReference>
<evidence type="ECO:0000256" key="2">
    <source>
        <dbReference type="ARBA" id="ARBA00004496"/>
    </source>
</evidence>
<feature type="compositionally biased region" description="Basic and acidic residues" evidence="9">
    <location>
        <begin position="235"/>
        <end position="246"/>
    </location>
</feature>
<feature type="compositionally biased region" description="Basic and acidic residues" evidence="9">
    <location>
        <begin position="491"/>
        <end position="500"/>
    </location>
</feature>
<dbReference type="PANTHER" id="PTHR31780">
    <property type="entry name" value="STRESS RESPONSE PROTEIN NST1-RELATED"/>
    <property type="match status" value="1"/>
</dbReference>
<evidence type="ECO:0000256" key="3">
    <source>
        <dbReference type="ARBA" id="ARBA00007112"/>
    </source>
</evidence>
<dbReference type="InterPro" id="IPR025279">
    <property type="entry name" value="NST1"/>
</dbReference>
<feature type="region of interest" description="Disordered" evidence="9">
    <location>
        <begin position="316"/>
        <end position="448"/>
    </location>
</feature>
<sequence length="1523" mass="160245">MKGNRRNNPPPPTAAAAAVAATNGATAALPSPTSPSSKGTAKYTNKDGSKFITVPKVASPVMAGSPAPPFSPTRPPAAENNMSAPIDNDAAAAAPTGNRKKAKRRAKAAARVKAEEESNAAAATATPPVAPHRQGQNGVYSIQLGDNLSTVAAKHSTSREATAVDSGDDEANSNDPAISGQPQEGAASKSKKSKKKKKKKNNAAGGGDGAAAPNHSAPQPQQAYRPPANATSNTVKEKIWNTNSQEERQRIKEFWLDLSEDERKSLVKVEKDTVLKKMKEQQKMTCSCHFCGRKRTAIEEELEGLYDSYYEELEHYANDPAGQQHHQQQRPAALLPSSNSTSRFGLHGSHGSHHHGRGHAHSYAQHHYSQAHPSSAPGGSHQPSRGRIVEHAGEDDDEDDDELDEEYGDDDEEEEDDEEEVDDEEDDLSDEDGEEEEDIPPEEIHRDYANDFFNFGNSLQVHGGILTVADDLLKNDGRKFIEMMEQLAERRMAREEDAKDQYGGPGGRGYQGATGMNGAPYGHNHHIPSEEEDYGPDDEEEEDYGSDDDEYDEEEDTMTEEQRMEEGRRMFQIFAARMFEQRVLTAYREKVSKERQQRLFDELDEEKDRQQKREEKRAKDAQKRKDKAAQKKKALADEKARKEAEKLAEQEARRAETAQRAEEQKRKAEEKRKKREAQRKAEEEERLRKEAARQARINEQKNLEQKAREAKERDKRLKEEARQRDKEEQEKRERESRERKEKQERDKRDKEARARANEAKERQRQEERAAQKAAPAGARATVPVPAVPAVPVPAVPAVPTVATIASTSATASASITLPKRPAQNQQQTQPAQQPPAIPALPQQLPQASPQPVVATPVSLQKAPTPMRPRQLSQQGGANSAGSVAGSSSRAASLSGSGPSQSQNQSQTASPNTMTPAQSTASFGSSVANKASTGLLGGIFGHGSSAAPGAPNFFQPTSPLTGAARPVSQQQQQFMGGNGPPGSPTVLPFQLGSQPPVSMPPGFGQPGGPMGFRSVTGPPGMLPILSSSSSSSSAMNSIGRGNNGYGMVPPPPPGFGGLAGMGPNDALVTPIGSLPHDGSGMGGGQHSRQASGGGFDPGSSPNGNGQGGSGLAPMPMGRPAPIGRPGSTVHGQRPSAIGSPSVGSSALGQDSNNADDDLLGSRALLDDSEFAMDGFSSMRRQGFPGHGAGATGVAAPPPPDLSSPFMSPSSVWAPLPPQHHHQSPLHHAPGTGSLGLHQHPGQLPHPLALGGNAFPPPQSAFGPPPGMTAPPGMGPPGMPPPGMSVPGWGLAMPGGGANGNAGGNGPLSFASPSASLGRTTQGRSVTLRQLLCRACKELAADVEAEAGAESNDDPTTRMVPIAAVKERVAALADACFVGPVVDGELDLLYDTEGNSKNGGGNFDVKRADADPASFTDSGPVTAIRWVPDAQSLPQRFANGGATGGSNGDSSFGNPFGGFGGIGGGSNHGFGGGGFGGLGGFAGIGSNLGAMGSMGGFGGLNSFGAGDSHSNTAPIGAASSSTAHR</sequence>
<evidence type="ECO:0000256" key="5">
    <source>
        <dbReference type="ARBA" id="ARBA00022490"/>
    </source>
</evidence>
<feature type="compositionally biased region" description="Basic residues" evidence="9">
    <location>
        <begin position="189"/>
        <end position="201"/>
    </location>
</feature>
<keyword evidence="5 8" id="KW-0963">Cytoplasm</keyword>
<comment type="function">
    <text evidence="1 8">May act as a negative regulator of salt tolerance.</text>
</comment>
<reference evidence="10 11" key="1">
    <citation type="submission" date="2024-01" db="EMBL/GenBank/DDBJ databases">
        <authorList>
            <person name="Allen C."/>
            <person name="Tagirdzhanova G."/>
        </authorList>
    </citation>
    <scope>NUCLEOTIDE SEQUENCE [LARGE SCALE GENOMIC DNA]</scope>
</reference>
<comment type="caution">
    <text evidence="10">The sequence shown here is derived from an EMBL/GenBank/DDBJ whole genome shotgun (WGS) entry which is preliminary data.</text>
</comment>
<feature type="compositionally biased region" description="Polar residues" evidence="9">
    <location>
        <begin position="173"/>
        <end position="182"/>
    </location>
</feature>
<dbReference type="InterPro" id="IPR051195">
    <property type="entry name" value="Fungal_stress_NST1"/>
</dbReference>
<evidence type="ECO:0000256" key="7">
    <source>
        <dbReference type="ARBA" id="ARBA00023054"/>
    </source>
</evidence>